<dbReference type="PANTHER" id="PTHR42985">
    <property type="entry name" value="SODIUM-COUPLED MONOCARBOXYLATE TRANSPORTER"/>
    <property type="match status" value="1"/>
</dbReference>
<dbReference type="RefSeq" id="WP_014438000.1">
    <property type="nucleotide sequence ID" value="NC_017080.1"/>
</dbReference>
<dbReference type="Proteomes" id="UP000007881">
    <property type="component" value="Chromosome"/>
</dbReference>
<protein>
    <submittedName>
        <fullName evidence="14">Putative sodium/solute symporter</fullName>
    </submittedName>
</protein>
<dbReference type="OrthoDB" id="9810181at2"/>
<dbReference type="Pfam" id="PF00474">
    <property type="entry name" value="SSF"/>
    <property type="match status" value="1"/>
</dbReference>
<keyword evidence="15" id="KW-1185">Reference proteome</keyword>
<gene>
    <name evidence="14" type="ordered locus">PSMK_26280</name>
</gene>
<dbReference type="InterPro" id="IPR038377">
    <property type="entry name" value="Na/Glc_symporter_sf"/>
</dbReference>
<dbReference type="GO" id="GO:0006814">
    <property type="term" value="P:sodium ion transport"/>
    <property type="evidence" value="ECO:0007669"/>
    <property type="project" value="UniProtKB-KW"/>
</dbReference>
<keyword evidence="7" id="KW-0915">Sodium</keyword>
<feature type="transmembrane region" description="Helical" evidence="13">
    <location>
        <begin position="160"/>
        <end position="190"/>
    </location>
</feature>
<feature type="region of interest" description="Disordered" evidence="12">
    <location>
        <begin position="567"/>
        <end position="590"/>
    </location>
</feature>
<feature type="transmembrane region" description="Helical" evidence="13">
    <location>
        <begin position="293"/>
        <end position="318"/>
    </location>
</feature>
<evidence type="ECO:0000256" key="1">
    <source>
        <dbReference type="ARBA" id="ARBA00004651"/>
    </source>
</evidence>
<feature type="transmembrane region" description="Helical" evidence="13">
    <location>
        <begin position="546"/>
        <end position="565"/>
    </location>
</feature>
<keyword evidence="4" id="KW-1003">Cell membrane</keyword>
<evidence type="ECO:0000256" key="5">
    <source>
        <dbReference type="ARBA" id="ARBA00022692"/>
    </source>
</evidence>
<feature type="transmembrane region" description="Helical" evidence="13">
    <location>
        <begin position="393"/>
        <end position="414"/>
    </location>
</feature>
<reference evidence="14 15" key="1">
    <citation type="submission" date="2012-02" db="EMBL/GenBank/DDBJ databases">
        <title>Complete genome sequence of Phycisphaera mikurensis NBRC 102666.</title>
        <authorList>
            <person name="Ankai A."/>
            <person name="Hosoyama A."/>
            <person name="Terui Y."/>
            <person name="Sekine M."/>
            <person name="Fukai R."/>
            <person name="Kato Y."/>
            <person name="Nakamura S."/>
            <person name="Yamada-Narita S."/>
            <person name="Kawakoshi A."/>
            <person name="Fukunaga Y."/>
            <person name="Yamazaki S."/>
            <person name="Fujita N."/>
        </authorList>
    </citation>
    <scope>NUCLEOTIDE SEQUENCE [LARGE SCALE GENOMIC DNA]</scope>
    <source>
        <strain evidence="15">NBRC 102666 / KCTC 22515 / FYK2301M01</strain>
    </source>
</reference>
<keyword evidence="8" id="KW-0406">Ion transport</keyword>
<evidence type="ECO:0000256" key="9">
    <source>
        <dbReference type="ARBA" id="ARBA00023136"/>
    </source>
</evidence>
<accession>I0IHP9</accession>
<feature type="transmembrane region" description="Helical" evidence="13">
    <location>
        <begin position="254"/>
        <end position="272"/>
    </location>
</feature>
<feature type="transmembrane region" description="Helical" evidence="13">
    <location>
        <begin position="434"/>
        <end position="453"/>
    </location>
</feature>
<feature type="transmembrane region" description="Helical" evidence="13">
    <location>
        <begin position="515"/>
        <end position="534"/>
    </location>
</feature>
<dbReference type="PROSITE" id="PS50283">
    <property type="entry name" value="NA_SOLUT_SYMP_3"/>
    <property type="match status" value="1"/>
</dbReference>
<dbReference type="eggNOG" id="COG0591">
    <property type="taxonomic scope" value="Bacteria"/>
</dbReference>
<keyword evidence="10" id="KW-0739">Sodium transport</keyword>
<feature type="compositionally biased region" description="Basic and acidic residues" evidence="12">
    <location>
        <begin position="567"/>
        <end position="580"/>
    </location>
</feature>
<comment type="subcellular location">
    <subcellularLocation>
        <location evidence="1">Cell membrane</location>
        <topology evidence="1">Multi-pass membrane protein</topology>
    </subcellularLocation>
</comment>
<proteinExistence type="inferred from homology"/>
<evidence type="ECO:0000256" key="13">
    <source>
        <dbReference type="SAM" id="Phobius"/>
    </source>
</evidence>
<evidence type="ECO:0000256" key="8">
    <source>
        <dbReference type="ARBA" id="ARBA00023065"/>
    </source>
</evidence>
<dbReference type="GO" id="GO:0005886">
    <property type="term" value="C:plasma membrane"/>
    <property type="evidence" value="ECO:0007669"/>
    <property type="project" value="UniProtKB-SubCell"/>
</dbReference>
<feature type="transmembrane region" description="Helical" evidence="13">
    <location>
        <begin position="128"/>
        <end position="148"/>
    </location>
</feature>
<dbReference type="GO" id="GO:0015293">
    <property type="term" value="F:symporter activity"/>
    <property type="evidence" value="ECO:0007669"/>
    <property type="project" value="TreeGrafter"/>
</dbReference>
<name>I0IHP9_PHYMF</name>
<feature type="transmembrane region" description="Helical" evidence="13">
    <location>
        <begin position="86"/>
        <end position="107"/>
    </location>
</feature>
<evidence type="ECO:0000256" key="11">
    <source>
        <dbReference type="RuleBase" id="RU362091"/>
    </source>
</evidence>
<dbReference type="PANTHER" id="PTHR42985:SF47">
    <property type="entry name" value="INTEGRAL MEMBRANE TRANSPORT PROTEIN"/>
    <property type="match status" value="1"/>
</dbReference>
<evidence type="ECO:0000256" key="10">
    <source>
        <dbReference type="ARBA" id="ARBA00023201"/>
    </source>
</evidence>
<dbReference type="InterPro" id="IPR001734">
    <property type="entry name" value="Na/solute_symporter"/>
</dbReference>
<feature type="transmembrane region" description="Helical" evidence="13">
    <location>
        <begin position="50"/>
        <end position="74"/>
    </location>
</feature>
<keyword evidence="6 13" id="KW-1133">Transmembrane helix</keyword>
<dbReference type="STRING" id="1142394.PSMK_26280"/>
<evidence type="ECO:0000256" key="12">
    <source>
        <dbReference type="SAM" id="MobiDB-lite"/>
    </source>
</evidence>
<feature type="transmembrane region" description="Helical" evidence="13">
    <location>
        <begin position="202"/>
        <end position="234"/>
    </location>
</feature>
<evidence type="ECO:0000313" key="14">
    <source>
        <dbReference type="EMBL" id="BAM04787.1"/>
    </source>
</evidence>
<feature type="transmembrane region" description="Helical" evidence="13">
    <location>
        <begin position="484"/>
        <end position="503"/>
    </location>
</feature>
<evidence type="ECO:0000256" key="6">
    <source>
        <dbReference type="ARBA" id="ARBA00022989"/>
    </source>
</evidence>
<feature type="transmembrane region" description="Helical" evidence="13">
    <location>
        <begin position="460"/>
        <end position="478"/>
    </location>
</feature>
<sequence length="590" mass="60629">MSPLAAATGLHGLDVAVLVGYLAGVSWLGVKLAGKSDSAERFFRGGGIPWPAVAASMIATAVSAVTFIAVPAVAFRDGGDFTYLQLGLVAGLLSRLAVAAVLVPAYFREGVLSPYDFMANRLGPEARWVTTLMFSLLGVLGQAARVYLTGVVLVTMCGPPLASAAAAVGVAPLTLAIASVSVVAIAWTLLGGIATVIWTDAMLLAVFVLGGLVALLTVAAGVDGGLAAVVATGLEGGKFRLFDLSLAPEFTRPYTLWAAVIAVTFGNIGSYGTDQLLAQRIFACRSPRDAQKAVLASYLAEAFAALMLLVGVALWAFYEAYPDALPAAAVERPDAIFPAFVLAEVPIGLTGLILAGVFAAALSSLTSILGALAQTTTALLPEPADDASGLRRARFLVALWGVVLALAAVGAGAYVDHQEAAGNEVPLLDLALGLANYVIGGLLAAFVLAWLPLRINARGLLFSAPLSVACVWAARFHGERPAEICLVVGVVFLAAWTAASACGSARLRGPRLRRLPVAAAAAAVPLLLERFLVFGEDPSGPVSIAWPWYAPLAGLVAGVFGYGLADPRTEDPRTPERPRSADLAGPTGPA</sequence>
<dbReference type="Gene3D" id="1.20.1730.10">
    <property type="entry name" value="Sodium/glucose cotransporter"/>
    <property type="match status" value="1"/>
</dbReference>
<evidence type="ECO:0000313" key="15">
    <source>
        <dbReference type="Proteomes" id="UP000007881"/>
    </source>
</evidence>
<dbReference type="KEGG" id="phm:PSMK_26280"/>
<dbReference type="HOGENOM" id="CLU_018808_11_4_0"/>
<feature type="transmembrane region" description="Helical" evidence="13">
    <location>
        <begin position="12"/>
        <end position="30"/>
    </location>
</feature>
<evidence type="ECO:0000256" key="2">
    <source>
        <dbReference type="ARBA" id="ARBA00006434"/>
    </source>
</evidence>
<evidence type="ECO:0000256" key="3">
    <source>
        <dbReference type="ARBA" id="ARBA00022448"/>
    </source>
</evidence>
<evidence type="ECO:0000256" key="7">
    <source>
        <dbReference type="ARBA" id="ARBA00023053"/>
    </source>
</evidence>
<feature type="transmembrane region" description="Helical" evidence="13">
    <location>
        <begin position="347"/>
        <end position="372"/>
    </location>
</feature>
<evidence type="ECO:0000256" key="4">
    <source>
        <dbReference type="ARBA" id="ARBA00022475"/>
    </source>
</evidence>
<keyword evidence="3" id="KW-0813">Transport</keyword>
<comment type="similarity">
    <text evidence="2 11">Belongs to the sodium:solute symporter (SSF) (TC 2.A.21) family.</text>
</comment>
<organism evidence="14 15">
    <name type="scientific">Phycisphaera mikurensis (strain NBRC 102666 / KCTC 22515 / FYK2301M01)</name>
    <dbReference type="NCBI Taxonomy" id="1142394"/>
    <lineage>
        <taxon>Bacteria</taxon>
        <taxon>Pseudomonadati</taxon>
        <taxon>Planctomycetota</taxon>
        <taxon>Phycisphaerae</taxon>
        <taxon>Phycisphaerales</taxon>
        <taxon>Phycisphaeraceae</taxon>
        <taxon>Phycisphaera</taxon>
    </lineage>
</organism>
<dbReference type="AlphaFoldDB" id="I0IHP9"/>
<dbReference type="EMBL" id="AP012338">
    <property type="protein sequence ID" value="BAM04787.1"/>
    <property type="molecule type" value="Genomic_DNA"/>
</dbReference>
<dbReference type="InterPro" id="IPR051163">
    <property type="entry name" value="Sodium:Solute_Symporter_SSF"/>
</dbReference>
<keyword evidence="5 13" id="KW-0812">Transmembrane</keyword>
<keyword evidence="9 13" id="KW-0472">Membrane</keyword>